<keyword evidence="9" id="KW-0966">Cell projection</keyword>
<name>A0A2S5GB58_9BACL</name>
<evidence type="ECO:0000256" key="6">
    <source>
        <dbReference type="ARBA" id="ARBA00023163"/>
    </source>
</evidence>
<dbReference type="RefSeq" id="WP_104058202.1">
    <property type="nucleotide sequence ID" value="NZ_PREZ01000004.1"/>
</dbReference>
<evidence type="ECO:0000313" key="9">
    <source>
        <dbReference type="EMBL" id="PPA70252.1"/>
    </source>
</evidence>
<protein>
    <recommendedName>
        <fullName evidence="2">Negative regulator of flagellin synthesis</fullName>
    </recommendedName>
</protein>
<accession>A0A2S5GB58</accession>
<dbReference type="InterPro" id="IPR007412">
    <property type="entry name" value="FlgM"/>
</dbReference>
<dbReference type="Pfam" id="PF04316">
    <property type="entry name" value="FlgM"/>
    <property type="match status" value="1"/>
</dbReference>
<dbReference type="NCBIfam" id="TIGR03824">
    <property type="entry name" value="FlgM_jcvi"/>
    <property type="match status" value="1"/>
</dbReference>
<evidence type="ECO:0000256" key="3">
    <source>
        <dbReference type="ARBA" id="ARBA00022491"/>
    </source>
</evidence>
<evidence type="ECO:0000256" key="1">
    <source>
        <dbReference type="ARBA" id="ARBA00005322"/>
    </source>
</evidence>
<keyword evidence="9" id="KW-0969">Cilium</keyword>
<evidence type="ECO:0000256" key="5">
    <source>
        <dbReference type="ARBA" id="ARBA00023015"/>
    </source>
</evidence>
<proteinExistence type="inferred from homology"/>
<keyword evidence="3" id="KW-0678">Repressor</keyword>
<evidence type="ECO:0000256" key="7">
    <source>
        <dbReference type="SAM" id="MobiDB-lite"/>
    </source>
</evidence>
<keyword evidence="4" id="KW-1005">Bacterial flagellum biogenesis</keyword>
<gene>
    <name evidence="9" type="primary">flgM</name>
    <name evidence="9" type="ORF">C4B60_11770</name>
</gene>
<dbReference type="InterPro" id="IPR035890">
    <property type="entry name" value="Anti-sigma-28_factor_FlgM_sf"/>
</dbReference>
<keyword evidence="10" id="KW-1185">Reference proteome</keyword>
<dbReference type="GO" id="GO:0044781">
    <property type="term" value="P:bacterial-type flagellum organization"/>
    <property type="evidence" value="ECO:0007669"/>
    <property type="project" value="UniProtKB-KW"/>
</dbReference>
<dbReference type="SUPFAM" id="SSF101498">
    <property type="entry name" value="Anti-sigma factor FlgM"/>
    <property type="match status" value="1"/>
</dbReference>
<feature type="domain" description="Anti-sigma-28 factor FlgM C-terminal" evidence="8">
    <location>
        <begin position="33"/>
        <end position="81"/>
    </location>
</feature>
<dbReference type="AlphaFoldDB" id="A0A2S5GB58"/>
<evidence type="ECO:0000256" key="4">
    <source>
        <dbReference type="ARBA" id="ARBA00022795"/>
    </source>
</evidence>
<evidence type="ECO:0000259" key="8">
    <source>
        <dbReference type="Pfam" id="PF04316"/>
    </source>
</evidence>
<keyword evidence="9" id="KW-0282">Flagellum</keyword>
<keyword evidence="6" id="KW-0804">Transcription</keyword>
<evidence type="ECO:0000256" key="2">
    <source>
        <dbReference type="ARBA" id="ARBA00017823"/>
    </source>
</evidence>
<dbReference type="GO" id="GO:0045892">
    <property type="term" value="P:negative regulation of DNA-templated transcription"/>
    <property type="evidence" value="ECO:0007669"/>
    <property type="project" value="InterPro"/>
</dbReference>
<dbReference type="OrthoDB" id="2991036at2"/>
<comment type="caution">
    <text evidence="9">The sequence shown here is derived from an EMBL/GenBank/DDBJ whole genome shotgun (WGS) entry which is preliminary data.</text>
</comment>
<organism evidence="9 10">
    <name type="scientific">Jeotgalibacillus proteolyticus</name>
    <dbReference type="NCBI Taxonomy" id="2082395"/>
    <lineage>
        <taxon>Bacteria</taxon>
        <taxon>Bacillati</taxon>
        <taxon>Bacillota</taxon>
        <taxon>Bacilli</taxon>
        <taxon>Bacillales</taxon>
        <taxon>Caryophanaceae</taxon>
        <taxon>Jeotgalibacillus</taxon>
    </lineage>
</organism>
<feature type="region of interest" description="Disordered" evidence="7">
    <location>
        <begin position="1"/>
        <end position="22"/>
    </location>
</feature>
<sequence length="87" mass="10195">MKINSVNSANINPYKQQQTKIDQMKTQHVQQADKVEISTRAKEMQETNRIQTERKEKVDQLKTEVENGTYKLEPNRIAADLAKFFQK</sequence>
<dbReference type="InterPro" id="IPR031316">
    <property type="entry name" value="FlgM_C"/>
</dbReference>
<keyword evidence="5" id="KW-0805">Transcription regulation</keyword>
<dbReference type="EMBL" id="PREZ01000004">
    <property type="protein sequence ID" value="PPA70252.1"/>
    <property type="molecule type" value="Genomic_DNA"/>
</dbReference>
<reference evidence="9 10" key="1">
    <citation type="submission" date="2018-02" db="EMBL/GenBank/DDBJ databases">
        <title>Jeotgalibacillus proteolyticum sp. nov. a protease producing bacterium isolated from ocean sediments of Laizhou Bay.</title>
        <authorList>
            <person name="Li Y."/>
        </authorList>
    </citation>
    <scope>NUCLEOTIDE SEQUENCE [LARGE SCALE GENOMIC DNA]</scope>
    <source>
        <strain evidence="9 10">22-7</strain>
    </source>
</reference>
<dbReference type="Proteomes" id="UP000239047">
    <property type="component" value="Unassembled WGS sequence"/>
</dbReference>
<comment type="similarity">
    <text evidence="1">Belongs to the FlgM family.</text>
</comment>
<evidence type="ECO:0000313" key="10">
    <source>
        <dbReference type="Proteomes" id="UP000239047"/>
    </source>
</evidence>